<dbReference type="KEGG" id="mut:GVT53_19815"/>
<dbReference type="Gene3D" id="1.10.260.40">
    <property type="entry name" value="lambda repressor-like DNA-binding domains"/>
    <property type="match status" value="1"/>
</dbReference>
<dbReference type="InterPro" id="IPR010982">
    <property type="entry name" value="Lambda_DNA-bd_dom_sf"/>
</dbReference>
<evidence type="ECO:0008006" key="3">
    <source>
        <dbReference type="Google" id="ProtNLM"/>
    </source>
</evidence>
<dbReference type="SUPFAM" id="SSF47413">
    <property type="entry name" value="lambda repressor-like DNA-binding domains"/>
    <property type="match status" value="1"/>
</dbReference>
<sequence length="78" mass="9063">MKDWRMAYRRKLGENLLRLINERDTDVQTVASLGNIESKQVYRIISAENEPKVTTLLPIAKGLGLHVKVLYDFDFEIE</sequence>
<proteinExistence type="predicted"/>
<evidence type="ECO:0000313" key="1">
    <source>
        <dbReference type="EMBL" id="QII46831.1"/>
    </source>
</evidence>
<dbReference type="GO" id="GO:0003677">
    <property type="term" value="F:DNA binding"/>
    <property type="evidence" value="ECO:0007669"/>
    <property type="project" value="InterPro"/>
</dbReference>
<reference evidence="1 2" key="1">
    <citation type="submission" date="2020-02" db="EMBL/GenBank/DDBJ databases">
        <title>Complete genome of Muricauda sp. 501str8.</title>
        <authorList>
            <person name="Dong B."/>
            <person name="Zhu S."/>
            <person name="Yang J."/>
            <person name="Chen J."/>
        </authorList>
    </citation>
    <scope>NUCLEOTIDE SEQUENCE [LARGE SCALE GENOMIC DNA]</scope>
    <source>
        <strain evidence="1 2">501str8</strain>
    </source>
</reference>
<dbReference type="RefSeq" id="WP_166250200.1">
    <property type="nucleotide sequence ID" value="NZ_CP049616.1"/>
</dbReference>
<dbReference type="Proteomes" id="UP000502928">
    <property type="component" value="Chromosome"/>
</dbReference>
<gene>
    <name evidence="1" type="ORF">GVT53_19815</name>
</gene>
<accession>A0A6G7J7H1</accession>
<dbReference type="AlphaFoldDB" id="A0A6G7J7H1"/>
<dbReference type="EMBL" id="CP049616">
    <property type="protein sequence ID" value="QII46831.1"/>
    <property type="molecule type" value="Genomic_DNA"/>
</dbReference>
<organism evidence="1 2">
    <name type="scientific">Flagellimonas oceani</name>
    <dbReference type="NCBI Taxonomy" id="2698672"/>
    <lineage>
        <taxon>Bacteria</taxon>
        <taxon>Pseudomonadati</taxon>
        <taxon>Bacteroidota</taxon>
        <taxon>Flavobacteriia</taxon>
        <taxon>Flavobacteriales</taxon>
        <taxon>Flavobacteriaceae</taxon>
        <taxon>Flagellimonas</taxon>
    </lineage>
</organism>
<protein>
    <recommendedName>
        <fullName evidence="3">HTH cro/C1-type domain-containing protein</fullName>
    </recommendedName>
</protein>
<evidence type="ECO:0000313" key="2">
    <source>
        <dbReference type="Proteomes" id="UP000502928"/>
    </source>
</evidence>
<keyword evidence="2" id="KW-1185">Reference proteome</keyword>
<name>A0A6G7J7H1_9FLAO</name>